<keyword evidence="3" id="KW-1185">Reference proteome</keyword>
<dbReference type="Pfam" id="PF19279">
    <property type="entry name" value="YegS_C"/>
    <property type="match status" value="1"/>
</dbReference>
<dbReference type="InterPro" id="IPR016064">
    <property type="entry name" value="NAD/diacylglycerol_kinase_sf"/>
</dbReference>
<dbReference type="AlphaFoldDB" id="A0A7K1XWJ5"/>
<organism evidence="2 3">
    <name type="scientific">Hufsiella ginkgonis</name>
    <dbReference type="NCBI Taxonomy" id="2695274"/>
    <lineage>
        <taxon>Bacteria</taxon>
        <taxon>Pseudomonadati</taxon>
        <taxon>Bacteroidota</taxon>
        <taxon>Sphingobacteriia</taxon>
        <taxon>Sphingobacteriales</taxon>
        <taxon>Sphingobacteriaceae</taxon>
        <taxon>Hufsiella</taxon>
    </lineage>
</organism>
<protein>
    <submittedName>
        <fullName evidence="2">YegS/Rv2252/BmrU family lipid kinase</fullName>
    </submittedName>
</protein>
<dbReference type="PROSITE" id="PS50146">
    <property type="entry name" value="DAGK"/>
    <property type="match status" value="1"/>
</dbReference>
<dbReference type="InterPro" id="IPR004363">
    <property type="entry name" value="Methylgl_synth"/>
</dbReference>
<proteinExistence type="predicted"/>
<dbReference type="SUPFAM" id="SSF111331">
    <property type="entry name" value="NAD kinase/diacylglycerol kinase-like"/>
    <property type="match status" value="1"/>
</dbReference>
<evidence type="ECO:0000313" key="3">
    <source>
        <dbReference type="Proteomes" id="UP000451233"/>
    </source>
</evidence>
<dbReference type="GO" id="GO:0008929">
    <property type="term" value="F:methylglyoxal synthase activity"/>
    <property type="evidence" value="ECO:0007669"/>
    <property type="project" value="InterPro"/>
</dbReference>
<dbReference type="GO" id="GO:0016301">
    <property type="term" value="F:kinase activity"/>
    <property type="evidence" value="ECO:0007669"/>
    <property type="project" value="UniProtKB-KW"/>
</dbReference>
<gene>
    <name evidence="2" type="ORF">GS398_08560</name>
</gene>
<evidence type="ECO:0000313" key="2">
    <source>
        <dbReference type="EMBL" id="MXV15351.1"/>
    </source>
</evidence>
<dbReference type="InterPro" id="IPR017438">
    <property type="entry name" value="ATP-NAD_kinase_N"/>
</dbReference>
<dbReference type="GO" id="GO:0005524">
    <property type="term" value="F:ATP binding"/>
    <property type="evidence" value="ECO:0007669"/>
    <property type="project" value="InterPro"/>
</dbReference>
<dbReference type="PANTHER" id="PTHR30492">
    <property type="entry name" value="METHYLGLYOXAL SYNTHASE"/>
    <property type="match status" value="1"/>
</dbReference>
<name>A0A7K1XWJ5_9SPHI</name>
<dbReference type="GO" id="GO:0005829">
    <property type="term" value="C:cytosol"/>
    <property type="evidence" value="ECO:0007669"/>
    <property type="project" value="TreeGrafter"/>
</dbReference>
<dbReference type="Pfam" id="PF00781">
    <property type="entry name" value="DAGK_cat"/>
    <property type="match status" value="1"/>
</dbReference>
<dbReference type="PANTHER" id="PTHR30492:SF0">
    <property type="entry name" value="METHYLGLYOXAL SYNTHASE"/>
    <property type="match status" value="1"/>
</dbReference>
<dbReference type="SMART" id="SM00046">
    <property type="entry name" value="DAGKc"/>
    <property type="match status" value="1"/>
</dbReference>
<accession>A0A7K1XWJ5</accession>
<dbReference type="InterPro" id="IPR005218">
    <property type="entry name" value="Diacylglycerol/lipid_kinase"/>
</dbReference>
<dbReference type="InterPro" id="IPR001206">
    <property type="entry name" value="Diacylglycerol_kinase_cat_dom"/>
</dbReference>
<keyword evidence="2" id="KW-0418">Kinase</keyword>
<dbReference type="RefSeq" id="WP_160906352.1">
    <property type="nucleotide sequence ID" value="NZ_WVHS01000002.1"/>
</dbReference>
<dbReference type="InterPro" id="IPR045540">
    <property type="entry name" value="YegS/DAGK_C"/>
</dbReference>
<feature type="domain" description="DAGKc" evidence="1">
    <location>
        <begin position="1"/>
        <end position="130"/>
    </location>
</feature>
<dbReference type="GO" id="GO:0008654">
    <property type="term" value="P:phospholipid biosynthetic process"/>
    <property type="evidence" value="ECO:0007669"/>
    <property type="project" value="InterPro"/>
</dbReference>
<dbReference type="GO" id="GO:0019242">
    <property type="term" value="P:methylglyoxal biosynthetic process"/>
    <property type="evidence" value="ECO:0007669"/>
    <property type="project" value="InterPro"/>
</dbReference>
<keyword evidence="2" id="KW-0808">Transferase</keyword>
<dbReference type="Gene3D" id="2.60.200.40">
    <property type="match status" value="1"/>
</dbReference>
<reference evidence="2 3" key="1">
    <citation type="submission" date="2019-11" db="EMBL/GenBank/DDBJ databases">
        <title>Pedobacter sp. HMF7056 Genome sequencing and assembly.</title>
        <authorList>
            <person name="Kang H."/>
            <person name="Kim H."/>
            <person name="Joh K."/>
        </authorList>
    </citation>
    <scope>NUCLEOTIDE SEQUENCE [LARGE SCALE GENOMIC DNA]</scope>
    <source>
        <strain evidence="2 3">HMF7056</strain>
    </source>
</reference>
<dbReference type="Proteomes" id="UP000451233">
    <property type="component" value="Unassembled WGS sequence"/>
</dbReference>
<dbReference type="NCBIfam" id="TIGR00147">
    <property type="entry name" value="YegS/Rv2252/BmrU family lipid kinase"/>
    <property type="match status" value="1"/>
</dbReference>
<dbReference type="Gene3D" id="3.40.50.10330">
    <property type="entry name" value="Probable inorganic polyphosphate/atp-NAD kinase, domain 1"/>
    <property type="match status" value="1"/>
</dbReference>
<dbReference type="EMBL" id="WVHS01000002">
    <property type="protein sequence ID" value="MXV15351.1"/>
    <property type="molecule type" value="Genomic_DNA"/>
</dbReference>
<comment type="caution">
    <text evidence="2">The sequence shown here is derived from an EMBL/GenBank/DDBJ whole genome shotgun (WGS) entry which is preliminary data.</text>
</comment>
<sequence length="294" mass="31501">MRFRNVHFIINPVSGKEEPILSWISKVFCDTRIRWDVSVTRKDLTAGDIAKDLIGKTDLVIVYGGDGSVTETAAALQGTGTPMAIVPGGTANVMAKELGIPQDSVEALELLIGKSHTLKGVDMGSVNGKPFLLRVNLGIMADMVLEADRKLKDRLGQLAYGITAVKSIAGAEAIGYELEIDGKICREEGVSLTVTNSGNVGIGDYDLQPGISITDGLLDIILLKNAGLGSILKAAGSALLQQPTDAVKHWKCRQVIISLQKKQRFICDDREESGKKIDIRVVPAAVKILVPKSE</sequence>
<evidence type="ECO:0000259" key="1">
    <source>
        <dbReference type="PROSITE" id="PS50146"/>
    </source>
</evidence>